<proteinExistence type="predicted"/>
<dbReference type="Proteomes" id="UP000774326">
    <property type="component" value="Unassembled WGS sequence"/>
</dbReference>
<dbReference type="AlphaFoldDB" id="A0A9P8Q8R1"/>
<protein>
    <submittedName>
        <fullName evidence="1">Uncharacterized protein</fullName>
    </submittedName>
</protein>
<evidence type="ECO:0000313" key="1">
    <source>
        <dbReference type="EMBL" id="KAH3686036.1"/>
    </source>
</evidence>
<accession>A0A9P8Q8R1</accession>
<reference evidence="1" key="1">
    <citation type="journal article" date="2021" name="Open Biol.">
        <title>Shared evolutionary footprints suggest mitochondrial oxidative damage underlies multiple complex I losses in fungi.</title>
        <authorList>
            <person name="Schikora-Tamarit M.A."/>
            <person name="Marcet-Houben M."/>
            <person name="Nosek J."/>
            <person name="Gabaldon T."/>
        </authorList>
    </citation>
    <scope>NUCLEOTIDE SEQUENCE</scope>
    <source>
        <strain evidence="1">CBS2887</strain>
    </source>
</reference>
<gene>
    <name evidence="1" type="ORF">WICPIJ_003036</name>
</gene>
<comment type="caution">
    <text evidence="1">The sequence shown here is derived from an EMBL/GenBank/DDBJ whole genome shotgun (WGS) entry which is preliminary data.</text>
</comment>
<evidence type="ECO:0000313" key="2">
    <source>
        <dbReference type="Proteomes" id="UP000774326"/>
    </source>
</evidence>
<organism evidence="1 2">
    <name type="scientific">Wickerhamomyces pijperi</name>
    <name type="common">Yeast</name>
    <name type="synonym">Pichia pijperi</name>
    <dbReference type="NCBI Taxonomy" id="599730"/>
    <lineage>
        <taxon>Eukaryota</taxon>
        <taxon>Fungi</taxon>
        <taxon>Dikarya</taxon>
        <taxon>Ascomycota</taxon>
        <taxon>Saccharomycotina</taxon>
        <taxon>Saccharomycetes</taxon>
        <taxon>Phaffomycetales</taxon>
        <taxon>Wickerhamomycetaceae</taxon>
        <taxon>Wickerhamomyces</taxon>
    </lineage>
</organism>
<reference evidence="1" key="2">
    <citation type="submission" date="2021-01" db="EMBL/GenBank/DDBJ databases">
        <authorList>
            <person name="Schikora-Tamarit M.A."/>
        </authorList>
    </citation>
    <scope>NUCLEOTIDE SEQUENCE</scope>
    <source>
        <strain evidence="1">CBS2887</strain>
    </source>
</reference>
<dbReference type="EMBL" id="JAEUBG010001689">
    <property type="protein sequence ID" value="KAH3686036.1"/>
    <property type="molecule type" value="Genomic_DNA"/>
</dbReference>
<keyword evidence="2" id="KW-1185">Reference proteome</keyword>
<dbReference type="OrthoDB" id="3980226at2759"/>
<sequence>MSNSIPTLEDLNTRDKLLLAQLIEELKIENIQAIHGAFINHPAFSLSHNSLHDTDLTITESDLERIATELIDQHKDLSLIGICEHYYTLRKQEILQEMETNKEAFAKVREKAHNQN</sequence>
<name>A0A9P8Q8R1_WICPI</name>